<dbReference type="InterPro" id="IPR028082">
    <property type="entry name" value="Peripla_BP_I"/>
</dbReference>
<organism evidence="5 6">
    <name type="scientific">Victivallis vadensis</name>
    <dbReference type="NCBI Taxonomy" id="172901"/>
    <lineage>
        <taxon>Bacteria</taxon>
        <taxon>Pseudomonadati</taxon>
        <taxon>Lentisphaerota</taxon>
        <taxon>Lentisphaeria</taxon>
        <taxon>Victivallales</taxon>
        <taxon>Victivallaceae</taxon>
        <taxon>Victivallis</taxon>
    </lineage>
</organism>
<evidence type="ECO:0000256" key="1">
    <source>
        <dbReference type="ARBA" id="ARBA00023015"/>
    </source>
</evidence>
<gene>
    <name evidence="5" type="ORF">HF882_06465</name>
</gene>
<reference evidence="5 6" key="1">
    <citation type="submission" date="2020-04" db="EMBL/GenBank/DDBJ databases">
        <authorList>
            <person name="Hitch T.C.A."/>
            <person name="Wylensek D."/>
            <person name="Clavel T."/>
        </authorList>
    </citation>
    <scope>NUCLEOTIDE SEQUENCE [LARGE SCALE GENOMIC DNA]</scope>
    <source>
        <strain evidence="5 6">COR2-253-APC-1A</strain>
    </source>
</reference>
<dbReference type="SUPFAM" id="SSF46785">
    <property type="entry name" value="Winged helix' DNA-binding domain"/>
    <property type="match status" value="1"/>
</dbReference>
<dbReference type="CDD" id="cd06267">
    <property type="entry name" value="PBP1_LacI_sugar_binding-like"/>
    <property type="match status" value="1"/>
</dbReference>
<evidence type="ECO:0000259" key="4">
    <source>
        <dbReference type="PROSITE" id="PS50949"/>
    </source>
</evidence>
<proteinExistence type="predicted"/>
<dbReference type="Gene3D" id="3.40.50.2300">
    <property type="match status" value="2"/>
</dbReference>
<dbReference type="PANTHER" id="PTHR30146:SF109">
    <property type="entry name" value="HTH-TYPE TRANSCRIPTIONAL REGULATOR GALS"/>
    <property type="match status" value="1"/>
</dbReference>
<dbReference type="GO" id="GO:0000976">
    <property type="term" value="F:transcription cis-regulatory region binding"/>
    <property type="evidence" value="ECO:0007669"/>
    <property type="project" value="TreeGrafter"/>
</dbReference>
<evidence type="ECO:0000313" key="5">
    <source>
        <dbReference type="EMBL" id="NMD86225.1"/>
    </source>
</evidence>
<evidence type="ECO:0000256" key="2">
    <source>
        <dbReference type="ARBA" id="ARBA00023125"/>
    </source>
</evidence>
<dbReference type="GO" id="GO:0003700">
    <property type="term" value="F:DNA-binding transcription factor activity"/>
    <property type="evidence" value="ECO:0007669"/>
    <property type="project" value="InterPro"/>
</dbReference>
<comment type="caution">
    <text evidence="5">The sequence shown here is derived from an EMBL/GenBank/DDBJ whole genome shotgun (WGS) entry which is preliminary data.</text>
</comment>
<dbReference type="AlphaFoldDB" id="A0A848AS85"/>
<evidence type="ECO:0000313" key="6">
    <source>
        <dbReference type="Proteomes" id="UP000576225"/>
    </source>
</evidence>
<keyword evidence="2" id="KW-0238">DNA-binding</keyword>
<feature type="domain" description="HTH gntR-type" evidence="4">
    <location>
        <begin position="24"/>
        <end position="92"/>
    </location>
</feature>
<dbReference type="SMART" id="SM00345">
    <property type="entry name" value="HTH_GNTR"/>
    <property type="match status" value="1"/>
</dbReference>
<dbReference type="Proteomes" id="UP000576225">
    <property type="component" value="Unassembled WGS sequence"/>
</dbReference>
<name>A0A848AS85_9BACT</name>
<dbReference type="Pfam" id="PF00392">
    <property type="entry name" value="GntR"/>
    <property type="match status" value="1"/>
</dbReference>
<dbReference type="Gene3D" id="1.10.10.10">
    <property type="entry name" value="Winged helix-like DNA-binding domain superfamily/Winged helix DNA-binding domain"/>
    <property type="match status" value="1"/>
</dbReference>
<sequence length="378" mass="41514">MKTGDGVPAGRSYRRTEMNIVETPSKKDQVRNYLIQELNSGKYPPGSMFLSENMLFRELGICKNTVREALSSLVSEGLLERVRGKGTFVLEPRPHIVESTSAGVVHFICANPWRTGESDPFISGLVQGLHAALDPFRWRICLDFADFTEHSHEDMKTIISTIHPGECAVLAGFNFSAELTGMLREANIRFLTVGQAEDESVPCVDTDYVSGTYDAVCDLIGRGHTRIALVDRRGPHFPSCEKRRRGYIKALGEHGIIPDARLMAQYSNLTPAEGEKVWKELEEYATDFTAVLIYGDVPVLGFVKSALAAGRKIPEGLSVVAFCDPPLLVADHVITRIVPSLIELGKAAGNLIREPNGTFPRTIACRRLEGNTVAGIGE</sequence>
<dbReference type="PANTHER" id="PTHR30146">
    <property type="entry name" value="LACI-RELATED TRANSCRIPTIONAL REPRESSOR"/>
    <property type="match status" value="1"/>
</dbReference>
<dbReference type="PROSITE" id="PS50949">
    <property type="entry name" value="HTH_GNTR"/>
    <property type="match status" value="1"/>
</dbReference>
<dbReference type="Pfam" id="PF13377">
    <property type="entry name" value="Peripla_BP_3"/>
    <property type="match status" value="1"/>
</dbReference>
<protein>
    <submittedName>
        <fullName evidence="5">GntR family transcriptional regulator</fullName>
    </submittedName>
</protein>
<dbReference type="InterPro" id="IPR046335">
    <property type="entry name" value="LacI/GalR-like_sensor"/>
</dbReference>
<keyword evidence="3" id="KW-0804">Transcription</keyword>
<dbReference type="InterPro" id="IPR036390">
    <property type="entry name" value="WH_DNA-bd_sf"/>
</dbReference>
<evidence type="ECO:0000256" key="3">
    <source>
        <dbReference type="ARBA" id="ARBA00023163"/>
    </source>
</evidence>
<accession>A0A848AS85</accession>
<dbReference type="CDD" id="cd07377">
    <property type="entry name" value="WHTH_GntR"/>
    <property type="match status" value="1"/>
</dbReference>
<dbReference type="InterPro" id="IPR000524">
    <property type="entry name" value="Tscrpt_reg_HTH_GntR"/>
</dbReference>
<dbReference type="SUPFAM" id="SSF53822">
    <property type="entry name" value="Periplasmic binding protein-like I"/>
    <property type="match status" value="1"/>
</dbReference>
<keyword evidence="1" id="KW-0805">Transcription regulation</keyword>
<dbReference type="EMBL" id="JABAEW010000009">
    <property type="protein sequence ID" value="NMD86225.1"/>
    <property type="molecule type" value="Genomic_DNA"/>
</dbReference>
<dbReference type="InterPro" id="IPR036388">
    <property type="entry name" value="WH-like_DNA-bd_sf"/>
</dbReference>